<organism evidence="1 2">
    <name type="scientific">Auriscalpium vulgare</name>
    <dbReference type="NCBI Taxonomy" id="40419"/>
    <lineage>
        <taxon>Eukaryota</taxon>
        <taxon>Fungi</taxon>
        <taxon>Dikarya</taxon>
        <taxon>Basidiomycota</taxon>
        <taxon>Agaricomycotina</taxon>
        <taxon>Agaricomycetes</taxon>
        <taxon>Russulales</taxon>
        <taxon>Auriscalpiaceae</taxon>
        <taxon>Auriscalpium</taxon>
    </lineage>
</organism>
<dbReference type="EMBL" id="MU276079">
    <property type="protein sequence ID" value="KAI0042188.1"/>
    <property type="molecule type" value="Genomic_DNA"/>
</dbReference>
<protein>
    <submittedName>
        <fullName evidence="1">Uncharacterized protein</fullName>
    </submittedName>
</protein>
<gene>
    <name evidence="1" type="ORF">FA95DRAFT_608769</name>
</gene>
<sequence>MFVSCPPTSLLIYVPATAHTTETYGRYVSWLLSQRYDGRSRHTMREFVRSRYPIRGIRSREHGVLRQSPYIRRLSEIVGDRELFPGVSCKGLQ</sequence>
<reference evidence="1" key="2">
    <citation type="journal article" date="2022" name="New Phytol.">
        <title>Evolutionary transition to the ectomycorrhizal habit in the genomes of a hyperdiverse lineage of mushroom-forming fungi.</title>
        <authorList>
            <person name="Looney B."/>
            <person name="Miyauchi S."/>
            <person name="Morin E."/>
            <person name="Drula E."/>
            <person name="Courty P.E."/>
            <person name="Kohler A."/>
            <person name="Kuo A."/>
            <person name="LaButti K."/>
            <person name="Pangilinan J."/>
            <person name="Lipzen A."/>
            <person name="Riley R."/>
            <person name="Andreopoulos W."/>
            <person name="He G."/>
            <person name="Johnson J."/>
            <person name="Nolan M."/>
            <person name="Tritt A."/>
            <person name="Barry K.W."/>
            <person name="Grigoriev I.V."/>
            <person name="Nagy L.G."/>
            <person name="Hibbett D."/>
            <person name="Henrissat B."/>
            <person name="Matheny P.B."/>
            <person name="Labbe J."/>
            <person name="Martin F.M."/>
        </authorList>
    </citation>
    <scope>NUCLEOTIDE SEQUENCE</scope>
    <source>
        <strain evidence="1">FP105234-sp</strain>
    </source>
</reference>
<keyword evidence="2" id="KW-1185">Reference proteome</keyword>
<evidence type="ECO:0000313" key="2">
    <source>
        <dbReference type="Proteomes" id="UP000814033"/>
    </source>
</evidence>
<name>A0ACB8RF01_9AGAM</name>
<proteinExistence type="predicted"/>
<reference evidence="1" key="1">
    <citation type="submission" date="2021-02" db="EMBL/GenBank/DDBJ databases">
        <authorList>
            <consortium name="DOE Joint Genome Institute"/>
            <person name="Ahrendt S."/>
            <person name="Looney B.P."/>
            <person name="Miyauchi S."/>
            <person name="Morin E."/>
            <person name="Drula E."/>
            <person name="Courty P.E."/>
            <person name="Chicoki N."/>
            <person name="Fauchery L."/>
            <person name="Kohler A."/>
            <person name="Kuo A."/>
            <person name="Labutti K."/>
            <person name="Pangilinan J."/>
            <person name="Lipzen A."/>
            <person name="Riley R."/>
            <person name="Andreopoulos W."/>
            <person name="He G."/>
            <person name="Johnson J."/>
            <person name="Barry K.W."/>
            <person name="Grigoriev I.V."/>
            <person name="Nagy L."/>
            <person name="Hibbett D."/>
            <person name="Henrissat B."/>
            <person name="Matheny P.B."/>
            <person name="Labbe J."/>
            <person name="Martin F."/>
        </authorList>
    </citation>
    <scope>NUCLEOTIDE SEQUENCE</scope>
    <source>
        <strain evidence="1">FP105234-sp</strain>
    </source>
</reference>
<dbReference type="Proteomes" id="UP000814033">
    <property type="component" value="Unassembled WGS sequence"/>
</dbReference>
<accession>A0ACB8RF01</accession>
<comment type="caution">
    <text evidence="1">The sequence shown here is derived from an EMBL/GenBank/DDBJ whole genome shotgun (WGS) entry which is preliminary data.</text>
</comment>
<evidence type="ECO:0000313" key="1">
    <source>
        <dbReference type="EMBL" id="KAI0042188.1"/>
    </source>
</evidence>